<proteinExistence type="predicted"/>
<keyword evidence="1" id="KW-0732">Signal</keyword>
<organism evidence="2 3">
    <name type="scientific">Acorus calamus</name>
    <name type="common">Sweet flag</name>
    <dbReference type="NCBI Taxonomy" id="4465"/>
    <lineage>
        <taxon>Eukaryota</taxon>
        <taxon>Viridiplantae</taxon>
        <taxon>Streptophyta</taxon>
        <taxon>Embryophyta</taxon>
        <taxon>Tracheophyta</taxon>
        <taxon>Spermatophyta</taxon>
        <taxon>Magnoliopsida</taxon>
        <taxon>Liliopsida</taxon>
        <taxon>Acoraceae</taxon>
        <taxon>Acorus</taxon>
    </lineage>
</organism>
<feature type="signal peptide" evidence="1">
    <location>
        <begin position="1"/>
        <end position="20"/>
    </location>
</feature>
<keyword evidence="2" id="KW-0418">Kinase</keyword>
<feature type="chain" id="PRO_5043328507" evidence="1">
    <location>
        <begin position="21"/>
        <end position="52"/>
    </location>
</feature>
<name>A0AAV9DY07_ACOCL</name>
<dbReference type="AlphaFoldDB" id="A0AAV9DY07"/>
<keyword evidence="2" id="KW-0675">Receptor</keyword>
<dbReference type="EMBL" id="JAUJYO010000010">
    <property type="protein sequence ID" value="KAK1306095.1"/>
    <property type="molecule type" value="Genomic_DNA"/>
</dbReference>
<evidence type="ECO:0000256" key="1">
    <source>
        <dbReference type="SAM" id="SignalP"/>
    </source>
</evidence>
<evidence type="ECO:0000313" key="2">
    <source>
        <dbReference type="EMBL" id="KAK1306095.1"/>
    </source>
</evidence>
<reference evidence="2" key="1">
    <citation type="journal article" date="2023" name="Nat. Commun.">
        <title>Diploid and tetraploid genomes of Acorus and the evolution of monocots.</title>
        <authorList>
            <person name="Ma L."/>
            <person name="Liu K.W."/>
            <person name="Li Z."/>
            <person name="Hsiao Y.Y."/>
            <person name="Qi Y."/>
            <person name="Fu T."/>
            <person name="Tang G.D."/>
            <person name="Zhang D."/>
            <person name="Sun W.H."/>
            <person name="Liu D.K."/>
            <person name="Li Y."/>
            <person name="Chen G.Z."/>
            <person name="Liu X.D."/>
            <person name="Liao X.Y."/>
            <person name="Jiang Y.T."/>
            <person name="Yu X."/>
            <person name="Hao Y."/>
            <person name="Huang J."/>
            <person name="Zhao X.W."/>
            <person name="Ke S."/>
            <person name="Chen Y.Y."/>
            <person name="Wu W.L."/>
            <person name="Hsu J.L."/>
            <person name="Lin Y.F."/>
            <person name="Huang M.D."/>
            <person name="Li C.Y."/>
            <person name="Huang L."/>
            <person name="Wang Z.W."/>
            <person name="Zhao X."/>
            <person name="Zhong W.Y."/>
            <person name="Peng D.H."/>
            <person name="Ahmad S."/>
            <person name="Lan S."/>
            <person name="Zhang J.S."/>
            <person name="Tsai W.C."/>
            <person name="Van de Peer Y."/>
            <person name="Liu Z.J."/>
        </authorList>
    </citation>
    <scope>NUCLEOTIDE SEQUENCE</scope>
    <source>
        <strain evidence="2">CP</strain>
    </source>
</reference>
<keyword evidence="2" id="KW-0808">Transferase</keyword>
<keyword evidence="3" id="KW-1185">Reference proteome</keyword>
<gene>
    <name evidence="2" type="ORF">QJS10_CPA10g01228</name>
</gene>
<comment type="caution">
    <text evidence="2">The sequence shown here is derived from an EMBL/GenBank/DDBJ whole genome shotgun (WGS) entry which is preliminary data.</text>
</comment>
<evidence type="ECO:0000313" key="3">
    <source>
        <dbReference type="Proteomes" id="UP001180020"/>
    </source>
</evidence>
<dbReference type="GO" id="GO:0016301">
    <property type="term" value="F:kinase activity"/>
    <property type="evidence" value="ECO:0007669"/>
    <property type="project" value="UniProtKB-KW"/>
</dbReference>
<protein>
    <submittedName>
        <fullName evidence="2">Inactive leucine-rich repeat receptor-like protein kinase</fullName>
    </submittedName>
</protein>
<accession>A0AAV9DY07</accession>
<dbReference type="Proteomes" id="UP001180020">
    <property type="component" value="Unassembled WGS sequence"/>
</dbReference>
<sequence>MSNLFRFAILYFLLVKSGLATSSQSPSPLNDDVLGLIVFKADLRDPASKLAS</sequence>
<reference evidence="2" key="2">
    <citation type="submission" date="2023-06" db="EMBL/GenBank/DDBJ databases">
        <authorList>
            <person name="Ma L."/>
            <person name="Liu K.-W."/>
            <person name="Li Z."/>
            <person name="Hsiao Y.-Y."/>
            <person name="Qi Y."/>
            <person name="Fu T."/>
            <person name="Tang G."/>
            <person name="Zhang D."/>
            <person name="Sun W.-H."/>
            <person name="Liu D.-K."/>
            <person name="Li Y."/>
            <person name="Chen G.-Z."/>
            <person name="Liu X.-D."/>
            <person name="Liao X.-Y."/>
            <person name="Jiang Y.-T."/>
            <person name="Yu X."/>
            <person name="Hao Y."/>
            <person name="Huang J."/>
            <person name="Zhao X.-W."/>
            <person name="Ke S."/>
            <person name="Chen Y.-Y."/>
            <person name="Wu W.-L."/>
            <person name="Hsu J.-L."/>
            <person name="Lin Y.-F."/>
            <person name="Huang M.-D."/>
            <person name="Li C.-Y."/>
            <person name="Huang L."/>
            <person name="Wang Z.-W."/>
            <person name="Zhao X."/>
            <person name="Zhong W.-Y."/>
            <person name="Peng D.-H."/>
            <person name="Ahmad S."/>
            <person name="Lan S."/>
            <person name="Zhang J.-S."/>
            <person name="Tsai W.-C."/>
            <person name="Van De Peer Y."/>
            <person name="Liu Z.-J."/>
        </authorList>
    </citation>
    <scope>NUCLEOTIDE SEQUENCE</scope>
    <source>
        <strain evidence="2">CP</strain>
        <tissue evidence="2">Leaves</tissue>
    </source>
</reference>